<organism evidence="1 2">
    <name type="scientific">Striga asiatica</name>
    <name type="common">Asiatic witchweed</name>
    <name type="synonym">Buchnera asiatica</name>
    <dbReference type="NCBI Taxonomy" id="4170"/>
    <lineage>
        <taxon>Eukaryota</taxon>
        <taxon>Viridiplantae</taxon>
        <taxon>Streptophyta</taxon>
        <taxon>Embryophyta</taxon>
        <taxon>Tracheophyta</taxon>
        <taxon>Spermatophyta</taxon>
        <taxon>Magnoliopsida</taxon>
        <taxon>eudicotyledons</taxon>
        <taxon>Gunneridae</taxon>
        <taxon>Pentapetalae</taxon>
        <taxon>asterids</taxon>
        <taxon>lamiids</taxon>
        <taxon>Lamiales</taxon>
        <taxon>Orobanchaceae</taxon>
        <taxon>Buchnereae</taxon>
        <taxon>Striga</taxon>
    </lineage>
</organism>
<dbReference type="AlphaFoldDB" id="A0A5A7QYM5"/>
<gene>
    <name evidence="1" type="ORF">STAS_26291</name>
</gene>
<proteinExistence type="predicted"/>
<evidence type="ECO:0000313" key="1">
    <source>
        <dbReference type="EMBL" id="GER49071.1"/>
    </source>
</evidence>
<dbReference type="Proteomes" id="UP000325081">
    <property type="component" value="Unassembled WGS sequence"/>
</dbReference>
<protein>
    <submittedName>
        <fullName evidence="1">Aldehyde dehydrogenase 22A1</fullName>
    </submittedName>
</protein>
<dbReference type="EMBL" id="BKCP01008404">
    <property type="protein sequence ID" value="GER49071.1"/>
    <property type="molecule type" value="Genomic_DNA"/>
</dbReference>
<sequence length="105" mass="11806">MRTVSRFGTSISMLPPSLLSESNNSKCLSPGASLNLTFLNSRQLLRTRRVSKGHPKVFVSKVPQSTWTRSRVSVRRLLNRTLLAGITQHWYRCSSSRDSAKNTAE</sequence>
<accession>A0A5A7QYM5</accession>
<reference evidence="2" key="1">
    <citation type="journal article" date="2019" name="Curr. Biol.">
        <title>Genome Sequence of Striga asiatica Provides Insight into the Evolution of Plant Parasitism.</title>
        <authorList>
            <person name="Yoshida S."/>
            <person name="Kim S."/>
            <person name="Wafula E.K."/>
            <person name="Tanskanen J."/>
            <person name="Kim Y.M."/>
            <person name="Honaas L."/>
            <person name="Yang Z."/>
            <person name="Spallek T."/>
            <person name="Conn C.E."/>
            <person name="Ichihashi Y."/>
            <person name="Cheong K."/>
            <person name="Cui S."/>
            <person name="Der J.P."/>
            <person name="Gundlach H."/>
            <person name="Jiao Y."/>
            <person name="Hori C."/>
            <person name="Ishida J.K."/>
            <person name="Kasahara H."/>
            <person name="Kiba T."/>
            <person name="Kim M.S."/>
            <person name="Koo N."/>
            <person name="Laohavisit A."/>
            <person name="Lee Y.H."/>
            <person name="Lumba S."/>
            <person name="McCourt P."/>
            <person name="Mortimer J.C."/>
            <person name="Mutuku J.M."/>
            <person name="Nomura T."/>
            <person name="Sasaki-Sekimoto Y."/>
            <person name="Seto Y."/>
            <person name="Wang Y."/>
            <person name="Wakatake T."/>
            <person name="Sakakibara H."/>
            <person name="Demura T."/>
            <person name="Yamaguchi S."/>
            <person name="Yoneyama K."/>
            <person name="Manabe R.I."/>
            <person name="Nelson D.C."/>
            <person name="Schulman A.H."/>
            <person name="Timko M.P."/>
            <person name="dePamphilis C.W."/>
            <person name="Choi D."/>
            <person name="Shirasu K."/>
        </authorList>
    </citation>
    <scope>NUCLEOTIDE SEQUENCE [LARGE SCALE GENOMIC DNA]</scope>
    <source>
        <strain evidence="2">cv. UVA1</strain>
    </source>
</reference>
<comment type="caution">
    <text evidence="1">The sequence shown here is derived from an EMBL/GenBank/DDBJ whole genome shotgun (WGS) entry which is preliminary data.</text>
</comment>
<name>A0A5A7QYM5_STRAF</name>
<keyword evidence="2" id="KW-1185">Reference proteome</keyword>
<evidence type="ECO:0000313" key="2">
    <source>
        <dbReference type="Proteomes" id="UP000325081"/>
    </source>
</evidence>